<feature type="transmembrane region" description="Helical" evidence="2">
    <location>
        <begin position="42"/>
        <end position="64"/>
    </location>
</feature>
<evidence type="ECO:0000256" key="1">
    <source>
        <dbReference type="SAM" id="MobiDB-lite"/>
    </source>
</evidence>
<keyword evidence="2" id="KW-1133">Transmembrane helix</keyword>
<dbReference type="AlphaFoldDB" id="A0A6I9RM66"/>
<feature type="region of interest" description="Disordered" evidence="1">
    <location>
        <begin position="1"/>
        <end position="21"/>
    </location>
</feature>
<dbReference type="RefSeq" id="XP_010925258.2">
    <property type="nucleotide sequence ID" value="XM_010926956.3"/>
</dbReference>
<protein>
    <submittedName>
        <fullName evidence="4">Uncharacterized protein LOC105047849</fullName>
    </submittedName>
</protein>
<name>A0A6I9RM66_ELAGV</name>
<evidence type="ECO:0000256" key="2">
    <source>
        <dbReference type="SAM" id="Phobius"/>
    </source>
</evidence>
<accession>A0A6I9RM66</accession>
<dbReference type="PANTHER" id="PTHR34198">
    <property type="entry name" value="OS01G0175100 PROTEIN"/>
    <property type="match status" value="1"/>
</dbReference>
<dbReference type="KEGG" id="egu:105047849"/>
<keyword evidence="2" id="KW-0472">Membrane</keyword>
<keyword evidence="3" id="KW-1185">Reference proteome</keyword>
<organism evidence="3 4">
    <name type="scientific">Elaeis guineensis var. tenera</name>
    <name type="common">Oil palm</name>
    <dbReference type="NCBI Taxonomy" id="51953"/>
    <lineage>
        <taxon>Eukaryota</taxon>
        <taxon>Viridiplantae</taxon>
        <taxon>Streptophyta</taxon>
        <taxon>Embryophyta</taxon>
        <taxon>Tracheophyta</taxon>
        <taxon>Spermatophyta</taxon>
        <taxon>Magnoliopsida</taxon>
        <taxon>Liliopsida</taxon>
        <taxon>Arecaceae</taxon>
        <taxon>Arecoideae</taxon>
        <taxon>Cocoseae</taxon>
        <taxon>Elaeidinae</taxon>
        <taxon>Elaeis</taxon>
    </lineage>
</organism>
<gene>
    <name evidence="4" type="primary">LOC105047849</name>
</gene>
<dbReference type="Proteomes" id="UP000504607">
    <property type="component" value="Chromosome 7"/>
</dbReference>
<sequence length="194" mass="21382">MGHNNPLATSSNTRSRSKKRGSHMVLQALDRNPGHLVPALQALVQALLVPFSLSLSLCILIILFQKRKRRKAVLIQMASGLILSFRPAVIRACATPGGDRRSEGRGRSSGTWWTPLFGWPSEPDYISGGGPAPVETGAEEGKRPPARRFAAFTEEKARELRMKTMEMETFQDVMYHSAIASRLASNLPLRRCAS</sequence>
<dbReference type="FunCoup" id="A0A6I9RM66">
    <property type="interactions" value="976"/>
</dbReference>
<dbReference type="InParanoid" id="A0A6I9RM66"/>
<proteinExistence type="predicted"/>
<dbReference type="PANTHER" id="PTHR34198:SF1">
    <property type="entry name" value="OS01G0104300 PROTEIN"/>
    <property type="match status" value="1"/>
</dbReference>
<keyword evidence="2" id="KW-0812">Transmembrane</keyword>
<evidence type="ECO:0000313" key="3">
    <source>
        <dbReference type="Proteomes" id="UP000504607"/>
    </source>
</evidence>
<reference evidence="4" key="1">
    <citation type="submission" date="2025-08" db="UniProtKB">
        <authorList>
            <consortium name="RefSeq"/>
        </authorList>
    </citation>
    <scope>IDENTIFICATION</scope>
</reference>
<dbReference type="OrthoDB" id="1913905at2759"/>
<evidence type="ECO:0000313" key="4">
    <source>
        <dbReference type="RefSeq" id="XP_010925258.2"/>
    </source>
</evidence>